<dbReference type="EMBL" id="CP130954">
    <property type="protein sequence ID" value="WLF51407.1"/>
    <property type="molecule type" value="Genomic_DNA"/>
</dbReference>
<keyword evidence="4" id="KW-0479">Metal-binding</keyword>
<dbReference type="Proteomes" id="UP001066327">
    <property type="component" value="Unassembled WGS sequence"/>
</dbReference>
<dbReference type="InterPro" id="IPR001041">
    <property type="entry name" value="2Fe-2S_ferredoxin-type"/>
</dbReference>
<evidence type="ECO:0000313" key="12">
    <source>
        <dbReference type="Proteomes" id="UP001066327"/>
    </source>
</evidence>
<dbReference type="EMBL" id="JAPWIS010000017">
    <property type="protein sequence ID" value="MCZ4587594.1"/>
    <property type="molecule type" value="Genomic_DNA"/>
</dbReference>
<dbReference type="SUPFAM" id="SSF54292">
    <property type="entry name" value="2Fe-2S ferredoxin-like"/>
    <property type="match status" value="1"/>
</dbReference>
<dbReference type="Pfam" id="PF00970">
    <property type="entry name" value="FAD_binding_6"/>
    <property type="match status" value="1"/>
</dbReference>
<dbReference type="RefSeq" id="WP_269591947.1">
    <property type="nucleotide sequence ID" value="NZ_CP130954.1"/>
</dbReference>
<keyword evidence="3" id="KW-0001">2Fe-2S</keyword>
<gene>
    <name evidence="10" type="ORF">O4328_28565</name>
    <name evidence="11" type="ORF">Q5707_37690</name>
</gene>
<name>A0AAX3YPM2_RHOOP</name>
<dbReference type="Pfam" id="PF00111">
    <property type="entry name" value="Fer2"/>
    <property type="match status" value="1"/>
</dbReference>
<dbReference type="PANTHER" id="PTHR47354:SF1">
    <property type="entry name" value="CARNITINE MONOOXYGENASE REDUCTASE SUBUNIT"/>
    <property type="match status" value="1"/>
</dbReference>
<keyword evidence="11" id="KW-0614">Plasmid</keyword>
<dbReference type="SUPFAM" id="SSF52343">
    <property type="entry name" value="Ferredoxin reductase-like, C-terminal NADP-linked domain"/>
    <property type="match status" value="1"/>
</dbReference>
<dbReference type="InterPro" id="IPR008333">
    <property type="entry name" value="Cbr1-like_FAD-bd_dom"/>
</dbReference>
<reference evidence="11" key="2">
    <citation type="submission" date="2023-07" db="EMBL/GenBank/DDBJ databases">
        <title>Genomic analysis of Rhodococcus opacus VOC-14 with glycol ethers degradation activity.</title>
        <authorList>
            <person name="Narkevich D.A."/>
            <person name="Hlushen A.M."/>
            <person name="Akhremchuk A.E."/>
            <person name="Sikolenko M.A."/>
            <person name="Valentovich L.N."/>
        </authorList>
    </citation>
    <scope>NUCLEOTIDE SEQUENCE</scope>
    <source>
        <strain evidence="11">VOC-14</strain>
        <plasmid evidence="11">pRho-VOC14-C342</plasmid>
    </source>
</reference>
<dbReference type="CDD" id="cd00207">
    <property type="entry name" value="fer2"/>
    <property type="match status" value="1"/>
</dbReference>
<proteinExistence type="predicted"/>
<evidence type="ECO:0000313" key="11">
    <source>
        <dbReference type="EMBL" id="WLF51407.1"/>
    </source>
</evidence>
<dbReference type="Gene3D" id="3.10.20.30">
    <property type="match status" value="1"/>
</dbReference>
<dbReference type="PROSITE" id="PS51384">
    <property type="entry name" value="FAD_FR"/>
    <property type="match status" value="1"/>
</dbReference>
<evidence type="ECO:0000256" key="1">
    <source>
        <dbReference type="ARBA" id="ARBA00001974"/>
    </source>
</evidence>
<evidence type="ECO:0000313" key="10">
    <source>
        <dbReference type="EMBL" id="MCZ4587594.1"/>
    </source>
</evidence>
<keyword evidence="7" id="KW-0411">Iron-sulfur</keyword>
<evidence type="ECO:0000256" key="4">
    <source>
        <dbReference type="ARBA" id="ARBA00022723"/>
    </source>
</evidence>
<evidence type="ECO:0000256" key="6">
    <source>
        <dbReference type="ARBA" id="ARBA00023004"/>
    </source>
</evidence>
<comment type="cofactor">
    <cofactor evidence="1">
        <name>FAD</name>
        <dbReference type="ChEBI" id="CHEBI:57692"/>
    </cofactor>
</comment>
<dbReference type="PROSITE" id="PS00197">
    <property type="entry name" value="2FE2S_FER_1"/>
    <property type="match status" value="1"/>
</dbReference>
<evidence type="ECO:0000256" key="5">
    <source>
        <dbReference type="ARBA" id="ARBA00023002"/>
    </source>
</evidence>
<feature type="domain" description="2Fe-2S ferredoxin-type" evidence="8">
    <location>
        <begin position="235"/>
        <end position="320"/>
    </location>
</feature>
<evidence type="ECO:0000256" key="7">
    <source>
        <dbReference type="ARBA" id="ARBA00023014"/>
    </source>
</evidence>
<dbReference type="InterPro" id="IPR017927">
    <property type="entry name" value="FAD-bd_FR_type"/>
</dbReference>
<dbReference type="InterPro" id="IPR006058">
    <property type="entry name" value="2Fe2S_fd_BS"/>
</dbReference>
<evidence type="ECO:0000259" key="9">
    <source>
        <dbReference type="PROSITE" id="PS51384"/>
    </source>
</evidence>
<dbReference type="GO" id="GO:0016491">
    <property type="term" value="F:oxidoreductase activity"/>
    <property type="evidence" value="ECO:0007669"/>
    <property type="project" value="UniProtKB-KW"/>
</dbReference>
<dbReference type="InterPro" id="IPR050415">
    <property type="entry name" value="MRET"/>
</dbReference>
<geneLocation type="plasmid" evidence="11 13">
    <name>pRho-VOC14-C342</name>
</geneLocation>
<organism evidence="11 13">
    <name type="scientific">Rhodococcus opacus</name>
    <name type="common">Nocardia opaca</name>
    <dbReference type="NCBI Taxonomy" id="37919"/>
    <lineage>
        <taxon>Bacteria</taxon>
        <taxon>Bacillati</taxon>
        <taxon>Actinomycetota</taxon>
        <taxon>Actinomycetes</taxon>
        <taxon>Mycobacteriales</taxon>
        <taxon>Nocardiaceae</taxon>
        <taxon>Rhodococcus</taxon>
    </lineage>
</organism>
<keyword evidence="2" id="KW-0285">Flavoprotein</keyword>
<keyword evidence="12" id="KW-1185">Reference proteome</keyword>
<keyword evidence="5 11" id="KW-0560">Oxidoreductase</keyword>
<evidence type="ECO:0000256" key="3">
    <source>
        <dbReference type="ARBA" id="ARBA00022714"/>
    </source>
</evidence>
<dbReference type="Gene3D" id="2.40.30.10">
    <property type="entry name" value="Translation factors"/>
    <property type="match status" value="1"/>
</dbReference>
<dbReference type="Gene3D" id="3.40.50.80">
    <property type="entry name" value="Nucleotide-binding domain of ferredoxin-NADP reductase (FNR) module"/>
    <property type="match status" value="1"/>
</dbReference>
<dbReference type="SUPFAM" id="SSF63380">
    <property type="entry name" value="Riboflavin synthase domain-like"/>
    <property type="match status" value="1"/>
</dbReference>
<dbReference type="InterPro" id="IPR039261">
    <property type="entry name" value="FNR_nucleotide-bd"/>
</dbReference>
<dbReference type="GO" id="GO:0051537">
    <property type="term" value="F:2 iron, 2 sulfur cluster binding"/>
    <property type="evidence" value="ECO:0007669"/>
    <property type="project" value="UniProtKB-KW"/>
</dbReference>
<accession>A0AAX3YPM2</accession>
<dbReference type="InterPro" id="IPR036010">
    <property type="entry name" value="2Fe-2S_ferredoxin-like_sf"/>
</dbReference>
<evidence type="ECO:0000256" key="2">
    <source>
        <dbReference type="ARBA" id="ARBA00022630"/>
    </source>
</evidence>
<evidence type="ECO:0000259" key="8">
    <source>
        <dbReference type="PROSITE" id="PS51085"/>
    </source>
</evidence>
<dbReference type="Pfam" id="PF00175">
    <property type="entry name" value="NAD_binding_1"/>
    <property type="match status" value="1"/>
</dbReference>
<reference evidence="10" key="1">
    <citation type="submission" date="2022-12" db="EMBL/GenBank/DDBJ databases">
        <authorList>
            <person name="Krivoruchko A.V."/>
            <person name="Elkin A."/>
        </authorList>
    </citation>
    <scope>NUCLEOTIDE SEQUENCE</scope>
    <source>
        <strain evidence="10">IEGM 249</strain>
    </source>
</reference>
<dbReference type="GO" id="GO:0046872">
    <property type="term" value="F:metal ion binding"/>
    <property type="evidence" value="ECO:0007669"/>
    <property type="project" value="UniProtKB-KW"/>
</dbReference>
<dbReference type="CDD" id="cd06185">
    <property type="entry name" value="PDR_like"/>
    <property type="match status" value="1"/>
</dbReference>
<dbReference type="EC" id="1.-.-.-" evidence="11"/>
<sequence>MKSTHDETELSLVVVEREFVADGVMLLQLRHADGVALPRWSPGAHIDVILTPELTRQYSLCGDPADESTWQIAVLREPDGRGGSQFVHDKIALGDTVEVRGPRNHFELESAPRYLFIAGGIGVTPIKTMAARAEAEGAEWTLTYGGRSRASMAFLDELTAHFGDRVTIHPQDEKGLIDLDSLLGTARADTLVYCCGPAPLLDAVNEGCEHWASGSLHIERFSAKTLTEPDFTGVFEVELATTGKTIEVQPDETILDAVTAAGVQVLSSCREGTCGTCETVVLDGEVEHRDALLSEDEQASNETMMICVSRARCPRLVLEL</sequence>
<dbReference type="AlphaFoldDB" id="A0AAX3YPM2"/>
<evidence type="ECO:0000313" key="13">
    <source>
        <dbReference type="Proteomes" id="UP001231166"/>
    </source>
</evidence>
<dbReference type="PANTHER" id="PTHR47354">
    <property type="entry name" value="NADH OXIDOREDUCTASE HCR"/>
    <property type="match status" value="1"/>
</dbReference>
<dbReference type="InterPro" id="IPR012675">
    <property type="entry name" value="Beta-grasp_dom_sf"/>
</dbReference>
<dbReference type="InterPro" id="IPR001433">
    <property type="entry name" value="OxRdtase_FAD/NAD-bd"/>
</dbReference>
<dbReference type="PRINTS" id="PR00409">
    <property type="entry name" value="PHDIOXRDTASE"/>
</dbReference>
<feature type="domain" description="FAD-binding FR-type" evidence="9">
    <location>
        <begin position="7"/>
        <end position="109"/>
    </location>
</feature>
<keyword evidence="6" id="KW-0408">Iron</keyword>
<dbReference type="Proteomes" id="UP001231166">
    <property type="component" value="Plasmid pRho-VOC14-C342"/>
</dbReference>
<protein>
    <submittedName>
        <fullName evidence="11">PDR/VanB family oxidoreductase</fullName>
        <ecNumber evidence="11">1.-.-.-</ecNumber>
    </submittedName>
</protein>
<dbReference type="PROSITE" id="PS51085">
    <property type="entry name" value="2FE2S_FER_2"/>
    <property type="match status" value="1"/>
</dbReference>
<dbReference type="InterPro" id="IPR017938">
    <property type="entry name" value="Riboflavin_synthase-like_b-brl"/>
</dbReference>